<name>A0ABD0JQX4_9CAEN</name>
<evidence type="ECO:0000313" key="1">
    <source>
        <dbReference type="EMBL" id="KAK7476998.1"/>
    </source>
</evidence>
<feature type="non-terminal residue" evidence="1">
    <location>
        <position position="51"/>
    </location>
</feature>
<feature type="non-terminal residue" evidence="1">
    <location>
        <position position="1"/>
    </location>
</feature>
<gene>
    <name evidence="1" type="ORF">BaRGS_00031774</name>
</gene>
<evidence type="ECO:0000313" key="2">
    <source>
        <dbReference type="Proteomes" id="UP001519460"/>
    </source>
</evidence>
<protein>
    <submittedName>
        <fullName evidence="1">Uncharacterized protein</fullName>
    </submittedName>
</protein>
<accession>A0ABD0JQX4</accession>
<organism evidence="1 2">
    <name type="scientific">Batillaria attramentaria</name>
    <dbReference type="NCBI Taxonomy" id="370345"/>
    <lineage>
        <taxon>Eukaryota</taxon>
        <taxon>Metazoa</taxon>
        <taxon>Spiralia</taxon>
        <taxon>Lophotrochozoa</taxon>
        <taxon>Mollusca</taxon>
        <taxon>Gastropoda</taxon>
        <taxon>Caenogastropoda</taxon>
        <taxon>Sorbeoconcha</taxon>
        <taxon>Cerithioidea</taxon>
        <taxon>Batillariidae</taxon>
        <taxon>Batillaria</taxon>
    </lineage>
</organism>
<dbReference type="Proteomes" id="UP001519460">
    <property type="component" value="Unassembled WGS sequence"/>
</dbReference>
<dbReference type="EMBL" id="JACVVK020000360">
    <property type="protein sequence ID" value="KAK7476998.1"/>
    <property type="molecule type" value="Genomic_DNA"/>
</dbReference>
<reference evidence="1 2" key="1">
    <citation type="journal article" date="2023" name="Sci. Data">
        <title>Genome assembly of the Korean intertidal mud-creeper Batillaria attramentaria.</title>
        <authorList>
            <person name="Patra A.K."/>
            <person name="Ho P.T."/>
            <person name="Jun S."/>
            <person name="Lee S.J."/>
            <person name="Kim Y."/>
            <person name="Won Y.J."/>
        </authorList>
    </citation>
    <scope>NUCLEOTIDE SEQUENCE [LARGE SCALE GENOMIC DNA]</scope>
    <source>
        <strain evidence="1">Wonlab-2016</strain>
    </source>
</reference>
<comment type="caution">
    <text evidence="1">The sequence shown here is derived from an EMBL/GenBank/DDBJ whole genome shotgun (WGS) entry which is preliminary data.</text>
</comment>
<keyword evidence="2" id="KW-1185">Reference proteome</keyword>
<sequence length="51" mass="5788">REFTTREGSLLSESAAASVYSDTQRRILNVPEGELRLTELPVVFGHHLLYK</sequence>
<dbReference type="AlphaFoldDB" id="A0ABD0JQX4"/>
<proteinExistence type="predicted"/>